<organism evidence="2 3">
    <name type="scientific">Candidatus Buchananbacteria bacterium RIFCSPHIGHO2_01_FULL_39_8</name>
    <dbReference type="NCBI Taxonomy" id="1797533"/>
    <lineage>
        <taxon>Bacteria</taxon>
        <taxon>Candidatus Buchananiibacteriota</taxon>
    </lineage>
</organism>
<name>A0A1G1XTD7_9BACT</name>
<reference evidence="2 3" key="1">
    <citation type="journal article" date="2016" name="Nat. Commun.">
        <title>Thousands of microbial genomes shed light on interconnected biogeochemical processes in an aquifer system.</title>
        <authorList>
            <person name="Anantharaman K."/>
            <person name="Brown C.T."/>
            <person name="Hug L.A."/>
            <person name="Sharon I."/>
            <person name="Castelle C.J."/>
            <person name="Probst A.J."/>
            <person name="Thomas B.C."/>
            <person name="Singh A."/>
            <person name="Wilkins M.J."/>
            <person name="Karaoz U."/>
            <person name="Brodie E.L."/>
            <person name="Williams K.H."/>
            <person name="Hubbard S.S."/>
            <person name="Banfield J.F."/>
        </authorList>
    </citation>
    <scope>NUCLEOTIDE SEQUENCE [LARGE SCALE GENOMIC DNA]</scope>
</reference>
<evidence type="ECO:0000256" key="1">
    <source>
        <dbReference type="SAM" id="Phobius"/>
    </source>
</evidence>
<feature type="transmembrane region" description="Helical" evidence="1">
    <location>
        <begin position="12"/>
        <end position="35"/>
    </location>
</feature>
<evidence type="ECO:0000313" key="2">
    <source>
        <dbReference type="EMBL" id="OGY43323.1"/>
    </source>
</evidence>
<keyword evidence="1" id="KW-0812">Transmembrane</keyword>
<keyword evidence="1" id="KW-1133">Transmembrane helix</keyword>
<accession>A0A1G1XTD7</accession>
<gene>
    <name evidence="2" type="ORF">A2731_02235</name>
</gene>
<dbReference type="Proteomes" id="UP000176241">
    <property type="component" value="Unassembled WGS sequence"/>
</dbReference>
<dbReference type="AlphaFoldDB" id="A0A1G1XTD7"/>
<comment type="caution">
    <text evidence="2">The sequence shown here is derived from an EMBL/GenBank/DDBJ whole genome shotgun (WGS) entry which is preliminary data.</text>
</comment>
<protein>
    <submittedName>
        <fullName evidence="2">Uncharacterized protein</fullName>
    </submittedName>
</protein>
<proteinExistence type="predicted"/>
<evidence type="ECO:0000313" key="3">
    <source>
        <dbReference type="Proteomes" id="UP000176241"/>
    </source>
</evidence>
<keyword evidence="1" id="KW-0472">Membrane</keyword>
<sequence>MLVAKKLKRKKAIILILVVMINFSLITYFLLAYYFNFSIINLPFGGGDETVTQTASPSTLDVEFKDDFLTEDPYRNFKQRGRLPVEVNESEMGRDNPFQAIPLIPEEVE</sequence>
<dbReference type="EMBL" id="MHIC01000050">
    <property type="protein sequence ID" value="OGY43323.1"/>
    <property type="molecule type" value="Genomic_DNA"/>
</dbReference>